<evidence type="ECO:0000313" key="2">
    <source>
        <dbReference type="EMBL" id="ADV64412.1"/>
    </source>
</evidence>
<organism evidence="2 3">
    <name type="scientific">Desulfurococcus mucosus (strain ATCC 35584 / DSM 2162 / JCM 9187 / O7/1)</name>
    <dbReference type="NCBI Taxonomy" id="765177"/>
    <lineage>
        <taxon>Archaea</taxon>
        <taxon>Thermoproteota</taxon>
        <taxon>Thermoprotei</taxon>
        <taxon>Desulfurococcales</taxon>
        <taxon>Desulfurococcaceae</taxon>
        <taxon>Desulfurococcus</taxon>
    </lineage>
</organism>
<dbReference type="EMBL" id="CP002363">
    <property type="protein sequence ID" value="ADV64412.1"/>
    <property type="molecule type" value="Genomic_DNA"/>
</dbReference>
<protein>
    <submittedName>
        <fullName evidence="2">ABC-2 type transporter</fullName>
    </submittedName>
</protein>
<name>E8R6X9_DESM0</name>
<dbReference type="STRING" id="765177.Desmu_0093"/>
<dbReference type="InterPro" id="IPR051784">
    <property type="entry name" value="Nod_factor_ABC_transporter"/>
</dbReference>
<feature type="transmembrane region" description="Helical" evidence="1">
    <location>
        <begin position="151"/>
        <end position="175"/>
    </location>
</feature>
<dbReference type="GO" id="GO:0140359">
    <property type="term" value="F:ABC-type transporter activity"/>
    <property type="evidence" value="ECO:0007669"/>
    <property type="project" value="InterPro"/>
</dbReference>
<dbReference type="PANTHER" id="PTHR43229:SF3">
    <property type="entry name" value="ABC-TYPE MULTIDRUG TRANSPORT SYSTEM, PERMEASE COMPONENT"/>
    <property type="match status" value="1"/>
</dbReference>
<reference evidence="2 3" key="2">
    <citation type="journal article" date="2011" name="Stand. Genomic Sci.">
        <title>Complete genome sequence of Desulfurococcus mucosus type strain (O7/1).</title>
        <authorList>
            <person name="Wirth R."/>
            <person name="Chertkov O."/>
            <person name="Held B."/>
            <person name="Lapidus A."/>
            <person name="Nolan M."/>
            <person name="Lucas S."/>
            <person name="Hammon N."/>
            <person name="Deshpande S."/>
            <person name="Cheng J.F."/>
            <person name="Tapia R."/>
            <person name="Han C."/>
            <person name="Goodwin L."/>
            <person name="Pitluck S."/>
            <person name="Liolios K."/>
            <person name="Ioanna P."/>
            <person name="Ivanova N."/>
            <person name="Mavromatis K."/>
            <person name="Mikhailova N."/>
            <person name="Pati A."/>
            <person name="Chen A."/>
            <person name="Palaniappan K."/>
            <person name="Land M."/>
            <person name="Hauser L."/>
            <person name="Chang Y.J."/>
            <person name="Jeffries C.D."/>
            <person name="Bilek Y."/>
            <person name="Hader T."/>
            <person name="Rohde M."/>
            <person name="Spring S."/>
            <person name="Sikorski J."/>
            <person name="Goker M."/>
            <person name="Woyke T."/>
            <person name="Bristow J."/>
            <person name="Eisen J.A."/>
            <person name="Markowitz V."/>
            <person name="Hugenholtz P."/>
            <person name="Kyrpides N.C."/>
            <person name="Klenk H.P."/>
        </authorList>
    </citation>
    <scope>NUCLEOTIDE SEQUENCE [LARGE SCALE GENOMIC DNA]</scope>
    <source>
        <strain evidence="3">ATCC 35584 / DSM 2162 / JCM 9187 / O7/1</strain>
    </source>
</reference>
<sequence length="280" mass="31166">MSSRISQGQGSEASRVGVPGDLRDIVHIIEWDLERLKSQRVFLAMRLSWFIIQVFIFARAISLIVRQLTGVSYYEFYLLGIYVSILYSTSISRGYVIADEFDDGIVEYHLSLPVKRWVLVLGRVLGCSLAATIFTLPMMLVVLLAVNALSLPGLLLSTLIAYVFSTGVVGFVIFVVTRVKSTDVTDILFGTIDAILVRLSTVFYPLPVIEALGFAPYYYAALLNPLTSMADAIRLIFLPEYVAYTVSPHALLLYLVGFSLGMMVLALEHYTKRLEAGGWK</sequence>
<dbReference type="GO" id="GO:0043190">
    <property type="term" value="C:ATP-binding cassette (ABC) transporter complex"/>
    <property type="evidence" value="ECO:0007669"/>
    <property type="project" value="InterPro"/>
</dbReference>
<feature type="transmembrane region" description="Helical" evidence="1">
    <location>
        <begin position="43"/>
        <end position="64"/>
    </location>
</feature>
<keyword evidence="1" id="KW-0472">Membrane</keyword>
<dbReference type="HOGENOM" id="CLU_992473_0_0_2"/>
<dbReference type="AlphaFoldDB" id="E8R6X9"/>
<accession>E8R6X9</accession>
<keyword evidence="1" id="KW-1133">Transmembrane helix</keyword>
<dbReference type="PANTHER" id="PTHR43229">
    <property type="entry name" value="NODULATION PROTEIN J"/>
    <property type="match status" value="1"/>
</dbReference>
<proteinExistence type="predicted"/>
<keyword evidence="3" id="KW-1185">Reference proteome</keyword>
<evidence type="ECO:0000313" key="3">
    <source>
        <dbReference type="Proteomes" id="UP000001068"/>
    </source>
</evidence>
<gene>
    <name evidence="2" type="ordered locus">Desmu_0093</name>
</gene>
<dbReference type="Proteomes" id="UP000001068">
    <property type="component" value="Chromosome"/>
</dbReference>
<dbReference type="eggNOG" id="arCOG01467">
    <property type="taxonomic scope" value="Archaea"/>
</dbReference>
<feature type="transmembrane region" description="Helical" evidence="1">
    <location>
        <begin position="117"/>
        <end position="145"/>
    </location>
</feature>
<reference evidence="3" key="1">
    <citation type="submission" date="2010-11" db="EMBL/GenBank/DDBJ databases">
        <title>The complete genome of Desulfurococcus mucosus DSM 2162.</title>
        <authorList>
            <consortium name="US DOE Joint Genome Institute (JGI-PGF)"/>
            <person name="Lucas S."/>
            <person name="Copeland A."/>
            <person name="Lapidus A."/>
            <person name="Bruce D."/>
            <person name="Goodwin L."/>
            <person name="Pitluck S."/>
            <person name="Kyrpides N."/>
            <person name="Mavromatis K."/>
            <person name="Pagani I."/>
            <person name="Ivanova N."/>
            <person name="Ovchinnikova G."/>
            <person name="Chertkov O."/>
            <person name="Held B."/>
            <person name="Brettin T."/>
            <person name="Detter J.C."/>
            <person name="Tapia R."/>
            <person name="Han C."/>
            <person name="Land M."/>
            <person name="Hauser L."/>
            <person name="Markowitz V."/>
            <person name="Cheng J.-F."/>
            <person name="Hugenholtz P."/>
            <person name="Woyke T."/>
            <person name="Wu D."/>
            <person name="Wirth R."/>
            <person name="Bilek Y."/>
            <person name="Hader T."/>
            <person name="Klenk H.-P."/>
            <person name="Eisen J.A."/>
        </authorList>
    </citation>
    <scope>NUCLEOTIDE SEQUENCE [LARGE SCALE GENOMIC DNA]</scope>
    <source>
        <strain evidence="3">ATCC 35584 / DSM 2162 / JCM 9187 / O7/1</strain>
    </source>
</reference>
<dbReference type="PIRSF" id="PIRSF006648">
    <property type="entry name" value="DrrB"/>
    <property type="match status" value="1"/>
</dbReference>
<dbReference type="InterPro" id="IPR000412">
    <property type="entry name" value="ABC_2_transport"/>
</dbReference>
<dbReference type="KEGG" id="dmu:Desmu_0093"/>
<feature type="transmembrane region" description="Helical" evidence="1">
    <location>
        <begin position="76"/>
        <end position="96"/>
    </location>
</feature>
<keyword evidence="1" id="KW-0812">Transmembrane</keyword>
<feature type="transmembrane region" description="Helical" evidence="1">
    <location>
        <begin position="250"/>
        <end position="270"/>
    </location>
</feature>
<dbReference type="OrthoDB" id="19161at2157"/>
<evidence type="ECO:0000256" key="1">
    <source>
        <dbReference type="SAM" id="Phobius"/>
    </source>
</evidence>